<organism evidence="3">
    <name type="scientific">marine metagenome</name>
    <dbReference type="NCBI Taxonomy" id="408172"/>
    <lineage>
        <taxon>unclassified sequences</taxon>
        <taxon>metagenomes</taxon>
        <taxon>ecological metagenomes</taxon>
    </lineage>
</organism>
<keyword evidence="1" id="KW-0472">Membrane</keyword>
<proteinExistence type="predicted"/>
<sequence length="198" mass="22359">MVESYFAAYGIKIFASLIVFIALIMMFIRQSNDRANADPQAIENILNQLESDYKLVTNVMVPGDRGVFDLGNVVVSPYGVFVITVKQTIGKIFGGKGDREWEVKSGGSRDFIANPLWENRKHVNALEKLIGPAPFISIVVFPRGNLKGEFGRNVIRLGELENFITQNKTFHMSMDKRDEILKALQKSQSKVRARSDYR</sequence>
<dbReference type="InterPro" id="IPR011528">
    <property type="entry name" value="NERD"/>
</dbReference>
<feature type="domain" description="NERD" evidence="2">
    <location>
        <begin position="34"/>
        <end position="149"/>
    </location>
</feature>
<evidence type="ECO:0000259" key="2">
    <source>
        <dbReference type="PROSITE" id="PS50965"/>
    </source>
</evidence>
<dbReference type="EMBL" id="UINC01140916">
    <property type="protein sequence ID" value="SVD28336.1"/>
    <property type="molecule type" value="Genomic_DNA"/>
</dbReference>
<dbReference type="PROSITE" id="PS50965">
    <property type="entry name" value="NERD"/>
    <property type="match status" value="1"/>
</dbReference>
<dbReference type="AlphaFoldDB" id="A0A382U1Z9"/>
<reference evidence="3" key="1">
    <citation type="submission" date="2018-05" db="EMBL/GenBank/DDBJ databases">
        <authorList>
            <person name="Lanie J.A."/>
            <person name="Ng W.-L."/>
            <person name="Kazmierczak K.M."/>
            <person name="Andrzejewski T.M."/>
            <person name="Davidsen T.M."/>
            <person name="Wayne K.J."/>
            <person name="Tettelin H."/>
            <person name="Glass J.I."/>
            <person name="Rusch D."/>
            <person name="Podicherti R."/>
            <person name="Tsui H.-C.T."/>
            <person name="Winkler M.E."/>
        </authorList>
    </citation>
    <scope>NUCLEOTIDE SEQUENCE</scope>
</reference>
<dbReference type="Pfam" id="PF08378">
    <property type="entry name" value="NERD"/>
    <property type="match status" value="1"/>
</dbReference>
<evidence type="ECO:0000256" key="1">
    <source>
        <dbReference type="SAM" id="Phobius"/>
    </source>
</evidence>
<evidence type="ECO:0000313" key="3">
    <source>
        <dbReference type="EMBL" id="SVD28336.1"/>
    </source>
</evidence>
<feature type="transmembrane region" description="Helical" evidence="1">
    <location>
        <begin position="6"/>
        <end position="28"/>
    </location>
</feature>
<gene>
    <name evidence="3" type="ORF">METZ01_LOCUS381190</name>
</gene>
<keyword evidence="1" id="KW-1133">Transmembrane helix</keyword>
<protein>
    <recommendedName>
        <fullName evidence="2">NERD domain-containing protein</fullName>
    </recommendedName>
</protein>
<keyword evidence="1" id="KW-0812">Transmembrane</keyword>
<name>A0A382U1Z9_9ZZZZ</name>
<accession>A0A382U1Z9</accession>